<reference evidence="3" key="1">
    <citation type="submission" date="2020-02" db="EMBL/GenBank/DDBJ databases">
        <authorList>
            <person name="Meier V. D."/>
        </authorList>
    </citation>
    <scope>NUCLEOTIDE SEQUENCE</scope>
    <source>
        <strain evidence="3">AVDCRST_MAG93</strain>
    </source>
</reference>
<accession>A0A6J4MY23</accession>
<protein>
    <submittedName>
        <fullName evidence="3">Uncharacterized protein</fullName>
    </submittedName>
</protein>
<dbReference type="AlphaFoldDB" id="A0A6J4MY23"/>
<organism evidence="3">
    <name type="scientific">uncultured Chloroflexia bacterium</name>
    <dbReference type="NCBI Taxonomy" id="1672391"/>
    <lineage>
        <taxon>Bacteria</taxon>
        <taxon>Bacillati</taxon>
        <taxon>Chloroflexota</taxon>
        <taxon>Chloroflexia</taxon>
        <taxon>environmental samples</taxon>
    </lineage>
</organism>
<evidence type="ECO:0000256" key="1">
    <source>
        <dbReference type="SAM" id="MobiDB-lite"/>
    </source>
</evidence>
<sequence>MYWDRDDWVALATPMLHGSVGVADELACLALPLFVAVTLWMLSRKPAVEAEDGDSQAEAHTSEEAEEEGRK</sequence>
<proteinExistence type="predicted"/>
<feature type="region of interest" description="Disordered" evidence="1">
    <location>
        <begin position="48"/>
        <end position="71"/>
    </location>
</feature>
<dbReference type="EMBL" id="CADCTR010002872">
    <property type="protein sequence ID" value="CAA9372295.1"/>
    <property type="molecule type" value="Genomic_DNA"/>
</dbReference>
<keyword evidence="2" id="KW-1133">Transmembrane helix</keyword>
<gene>
    <name evidence="3" type="ORF">AVDCRST_MAG93-8515</name>
</gene>
<keyword evidence="2" id="KW-0472">Membrane</keyword>
<keyword evidence="2" id="KW-0812">Transmembrane</keyword>
<name>A0A6J4MY23_9CHLR</name>
<feature type="compositionally biased region" description="Basic and acidic residues" evidence="1">
    <location>
        <begin position="60"/>
        <end position="71"/>
    </location>
</feature>
<evidence type="ECO:0000256" key="2">
    <source>
        <dbReference type="SAM" id="Phobius"/>
    </source>
</evidence>
<evidence type="ECO:0000313" key="3">
    <source>
        <dbReference type="EMBL" id="CAA9372295.1"/>
    </source>
</evidence>
<feature type="transmembrane region" description="Helical" evidence="2">
    <location>
        <begin position="20"/>
        <end position="42"/>
    </location>
</feature>